<dbReference type="GO" id="GO:0003676">
    <property type="term" value="F:nucleic acid binding"/>
    <property type="evidence" value="ECO:0007669"/>
    <property type="project" value="InterPro"/>
</dbReference>
<dbReference type="InterPro" id="IPR001584">
    <property type="entry name" value="Integrase_cat-core"/>
</dbReference>
<dbReference type="Proteomes" id="UP001152795">
    <property type="component" value="Unassembled WGS sequence"/>
</dbReference>
<feature type="region of interest" description="Disordered" evidence="1">
    <location>
        <begin position="322"/>
        <end position="391"/>
    </location>
</feature>
<dbReference type="SUPFAM" id="SSF53098">
    <property type="entry name" value="Ribonuclease H-like"/>
    <property type="match status" value="1"/>
</dbReference>
<sequence length="425" mass="49834">MLERIHESHMGIEKSKRRARDIMFWPRMNEQIEAVVSKCKTCQEYQMSNPKEPMVQRTIPSRPWEMVATDLFQWEQNNYLVVADYFSRYIEVVKLENTTSRTVVNHMKSIFARHGIPSVVRSDNGPQYTAMEYKQFAQKWNFEHQTSSPYYPKSNGLAEKAVEIVKRLLSKAKQDGKDPYLSLLEYLNTPIGNVASPAQILMSRRLRSHLPTTPNQLQPKVVDPERMKEKFEEKQRKQKRYYDRGSTELPAVQEGEAVRVQVQKKWKPAVIKERLETPRSYIIQTPNGQRFRRNRNHIRKQKYGVQISRQWEPIEDFQSDGAREVREEQVAEPSTGQYYKTRSGRLSKPPERYQVSGEAMSLKRSAKSLNNSVNSTPIKPSKKEPKMQESNKVSLEEIWTVISSMNEKLTKLDKLDIREQKYGME</sequence>
<dbReference type="EMBL" id="CACRXK020015407">
    <property type="protein sequence ID" value="CAB4028330.1"/>
    <property type="molecule type" value="Genomic_DNA"/>
</dbReference>
<reference evidence="2" key="1">
    <citation type="submission" date="2020-04" db="EMBL/GenBank/DDBJ databases">
        <authorList>
            <person name="Alioto T."/>
            <person name="Alioto T."/>
            <person name="Gomez Garrido J."/>
        </authorList>
    </citation>
    <scope>NUCLEOTIDE SEQUENCE</scope>
    <source>
        <strain evidence="2">A484AB</strain>
    </source>
</reference>
<feature type="compositionally biased region" description="Polar residues" evidence="1">
    <location>
        <begin position="367"/>
        <end position="378"/>
    </location>
</feature>
<accession>A0A7D9L729</accession>
<dbReference type="Gene3D" id="3.30.420.10">
    <property type="entry name" value="Ribonuclease H-like superfamily/Ribonuclease H"/>
    <property type="match status" value="1"/>
</dbReference>
<protein>
    <submittedName>
        <fullName evidence="2">Sec1 family domain-containing 2</fullName>
    </submittedName>
</protein>
<dbReference type="InterPro" id="IPR041588">
    <property type="entry name" value="Integrase_H2C2"/>
</dbReference>
<evidence type="ECO:0000256" key="1">
    <source>
        <dbReference type="SAM" id="MobiDB-lite"/>
    </source>
</evidence>
<organism evidence="2 3">
    <name type="scientific">Paramuricea clavata</name>
    <name type="common">Red gorgonian</name>
    <name type="synonym">Violescent sea-whip</name>
    <dbReference type="NCBI Taxonomy" id="317549"/>
    <lineage>
        <taxon>Eukaryota</taxon>
        <taxon>Metazoa</taxon>
        <taxon>Cnidaria</taxon>
        <taxon>Anthozoa</taxon>
        <taxon>Octocorallia</taxon>
        <taxon>Malacalcyonacea</taxon>
        <taxon>Plexauridae</taxon>
        <taxon>Paramuricea</taxon>
    </lineage>
</organism>
<dbReference type="GO" id="GO:0015074">
    <property type="term" value="P:DNA integration"/>
    <property type="evidence" value="ECO:0007669"/>
    <property type="project" value="InterPro"/>
</dbReference>
<dbReference type="Pfam" id="PF17921">
    <property type="entry name" value="Integrase_H2C2"/>
    <property type="match status" value="1"/>
</dbReference>
<comment type="caution">
    <text evidence="2">The sequence shown here is derived from an EMBL/GenBank/DDBJ whole genome shotgun (WGS) entry which is preliminary data.</text>
</comment>
<proteinExistence type="predicted"/>
<dbReference type="InterPro" id="IPR050951">
    <property type="entry name" value="Retrovirus_Pol_polyprotein"/>
</dbReference>
<dbReference type="InterPro" id="IPR012337">
    <property type="entry name" value="RNaseH-like_sf"/>
</dbReference>
<dbReference type="Gene3D" id="1.10.340.70">
    <property type="match status" value="1"/>
</dbReference>
<evidence type="ECO:0000313" key="3">
    <source>
        <dbReference type="Proteomes" id="UP001152795"/>
    </source>
</evidence>
<gene>
    <name evidence="2" type="ORF">PACLA_8A034293</name>
</gene>
<dbReference type="PANTHER" id="PTHR37984:SF7">
    <property type="entry name" value="INTEGRASE CATALYTIC DOMAIN-CONTAINING PROTEIN"/>
    <property type="match status" value="1"/>
</dbReference>
<dbReference type="PROSITE" id="PS50994">
    <property type="entry name" value="INTEGRASE"/>
    <property type="match status" value="1"/>
</dbReference>
<dbReference type="PANTHER" id="PTHR37984">
    <property type="entry name" value="PROTEIN CBG26694"/>
    <property type="match status" value="1"/>
</dbReference>
<evidence type="ECO:0000313" key="2">
    <source>
        <dbReference type="EMBL" id="CAB4028330.1"/>
    </source>
</evidence>
<name>A0A7D9L729_PARCT</name>
<dbReference type="FunFam" id="3.30.420.10:FF:000063">
    <property type="entry name" value="Retrovirus-related Pol polyprotein from transposon 297-like Protein"/>
    <property type="match status" value="1"/>
</dbReference>
<dbReference type="InterPro" id="IPR036397">
    <property type="entry name" value="RNaseH_sf"/>
</dbReference>
<keyword evidence="3" id="KW-1185">Reference proteome</keyword>
<dbReference type="OrthoDB" id="444601at2759"/>
<dbReference type="Pfam" id="PF00665">
    <property type="entry name" value="rve"/>
    <property type="match status" value="1"/>
</dbReference>
<dbReference type="AlphaFoldDB" id="A0A7D9L729"/>